<dbReference type="Pfam" id="PF06985">
    <property type="entry name" value="HET"/>
    <property type="match status" value="1"/>
</dbReference>
<dbReference type="PANTHER" id="PTHR33112">
    <property type="entry name" value="DOMAIN PROTEIN, PUTATIVE-RELATED"/>
    <property type="match status" value="1"/>
</dbReference>
<dbReference type="EMBL" id="MCFA01000019">
    <property type="protein sequence ID" value="ORY16217.1"/>
    <property type="molecule type" value="Genomic_DNA"/>
</dbReference>
<dbReference type="OrthoDB" id="3486565at2759"/>
<dbReference type="STRING" id="1231657.A0A1Y2A1M8"/>
<dbReference type="Proteomes" id="UP000193144">
    <property type="component" value="Unassembled WGS sequence"/>
</dbReference>
<organism evidence="2 3">
    <name type="scientific">Clohesyomyces aquaticus</name>
    <dbReference type="NCBI Taxonomy" id="1231657"/>
    <lineage>
        <taxon>Eukaryota</taxon>
        <taxon>Fungi</taxon>
        <taxon>Dikarya</taxon>
        <taxon>Ascomycota</taxon>
        <taxon>Pezizomycotina</taxon>
        <taxon>Dothideomycetes</taxon>
        <taxon>Pleosporomycetidae</taxon>
        <taxon>Pleosporales</taxon>
        <taxon>Lindgomycetaceae</taxon>
        <taxon>Clohesyomyces</taxon>
    </lineage>
</organism>
<accession>A0A1Y2A1M8</accession>
<dbReference type="InterPro" id="IPR010730">
    <property type="entry name" value="HET"/>
</dbReference>
<reference evidence="2 3" key="1">
    <citation type="submission" date="2016-07" db="EMBL/GenBank/DDBJ databases">
        <title>Pervasive Adenine N6-methylation of Active Genes in Fungi.</title>
        <authorList>
            <consortium name="DOE Joint Genome Institute"/>
            <person name="Mondo S.J."/>
            <person name="Dannebaum R.O."/>
            <person name="Kuo R.C."/>
            <person name="Labutti K."/>
            <person name="Haridas S."/>
            <person name="Kuo A."/>
            <person name="Salamov A."/>
            <person name="Ahrendt S.R."/>
            <person name="Lipzen A."/>
            <person name="Sullivan W."/>
            <person name="Andreopoulos W.B."/>
            <person name="Clum A."/>
            <person name="Lindquist E."/>
            <person name="Daum C."/>
            <person name="Ramamoorthy G.K."/>
            <person name="Gryganskyi A."/>
            <person name="Culley D."/>
            <person name="Magnuson J.K."/>
            <person name="James T.Y."/>
            <person name="O'Malley M.A."/>
            <person name="Stajich J.E."/>
            <person name="Spatafora J.W."/>
            <person name="Visel A."/>
            <person name="Grigoriev I.V."/>
        </authorList>
    </citation>
    <scope>NUCLEOTIDE SEQUENCE [LARGE SCALE GENOMIC DNA]</scope>
    <source>
        <strain evidence="2 3">CBS 115471</strain>
    </source>
</reference>
<comment type="caution">
    <text evidence="2">The sequence shown here is derived from an EMBL/GenBank/DDBJ whole genome shotgun (WGS) entry which is preliminary data.</text>
</comment>
<feature type="domain" description="Heterokaryon incompatibility" evidence="1">
    <location>
        <begin position="18"/>
        <end position="134"/>
    </location>
</feature>
<name>A0A1Y2A1M8_9PLEO</name>
<feature type="non-terminal residue" evidence="2">
    <location>
        <position position="1"/>
    </location>
</feature>
<sequence length="136" mass="15429">TYKTETHSLGARLKGFAWEDIPPTFQDAISTCRSLNFRFLWIDSLCIIQDDIDGWAEESSRMSGIYSNAALTIAAAAAKDDIEKFLNSRSSECKSFPVITGNFRTEIMTRRVLHGPRETTKPGPPIRRGWVLQERF</sequence>
<evidence type="ECO:0000313" key="3">
    <source>
        <dbReference type="Proteomes" id="UP000193144"/>
    </source>
</evidence>
<evidence type="ECO:0000313" key="2">
    <source>
        <dbReference type="EMBL" id="ORY16217.1"/>
    </source>
</evidence>
<proteinExistence type="predicted"/>
<gene>
    <name evidence="2" type="ORF">BCR34DRAFT_638631</name>
</gene>
<protein>
    <submittedName>
        <fullName evidence="2">Heterokaryon incompatibility</fullName>
    </submittedName>
</protein>
<evidence type="ECO:0000259" key="1">
    <source>
        <dbReference type="Pfam" id="PF06985"/>
    </source>
</evidence>
<dbReference type="AlphaFoldDB" id="A0A1Y2A1M8"/>
<dbReference type="PANTHER" id="PTHR33112:SF16">
    <property type="entry name" value="HETEROKARYON INCOMPATIBILITY DOMAIN-CONTAINING PROTEIN"/>
    <property type="match status" value="1"/>
</dbReference>
<keyword evidence="3" id="KW-1185">Reference proteome</keyword>